<dbReference type="RefSeq" id="WP_144573743.1">
    <property type="nucleotide sequence ID" value="NZ_CP015963.1"/>
</dbReference>
<dbReference type="GO" id="GO:0051082">
    <property type="term" value="F:unfolded protein binding"/>
    <property type="evidence" value="ECO:0007669"/>
    <property type="project" value="InterPro"/>
</dbReference>
<dbReference type="STRING" id="476157.GCA_001663155_01027"/>
<dbReference type="PANTHER" id="PTHR43680:SF2">
    <property type="entry name" value="NITRATE REDUCTASE MOLYBDENUM COFACTOR ASSEMBLY CHAPERONE NARJ"/>
    <property type="match status" value="1"/>
</dbReference>
<organism evidence="2 3">
    <name type="scientific">Altererythrobacter ishigakiensis</name>
    <dbReference type="NCBI Taxonomy" id="476157"/>
    <lineage>
        <taxon>Bacteria</taxon>
        <taxon>Pseudomonadati</taxon>
        <taxon>Pseudomonadota</taxon>
        <taxon>Alphaproteobacteria</taxon>
        <taxon>Sphingomonadales</taxon>
        <taxon>Erythrobacteraceae</taxon>
        <taxon>Altererythrobacter</taxon>
    </lineage>
</organism>
<accession>A0A562UMG4</accession>
<dbReference type="AlphaFoldDB" id="A0A562UMG4"/>
<dbReference type="NCBIfam" id="TIGR00684">
    <property type="entry name" value="narJ"/>
    <property type="match status" value="1"/>
</dbReference>
<dbReference type="GO" id="GO:0051131">
    <property type="term" value="P:chaperone-mediated protein complex assembly"/>
    <property type="evidence" value="ECO:0007669"/>
    <property type="project" value="InterPro"/>
</dbReference>
<proteinExistence type="predicted"/>
<dbReference type="InterPro" id="IPR020945">
    <property type="entry name" value="DMSO/NO3_reduct_chaperone"/>
</dbReference>
<sequence>MKSLHLLSLLLQYPSKDLQSVSGEIRQRLNDDRSLQAKSVEALNPLLTRLATSDIYDAQEAYVELFDRGRAHSLHLFEHVHGESRDRGQAMVDLRERYLAAGLEPTGNELPDYLPLFLDYCSTLPDEAARDMLAEPGVVLVALAARLAEKGSDYAPLFALLCDIAGVEMDEEAKNALPPAEDPESLEELDAQWEEEEIRFGAEAVPDPNAACPKVGEMLDRMRETPATQSSARS</sequence>
<protein>
    <submittedName>
        <fullName evidence="2">Respiratory nitrate reductase chaperone NarJ</fullName>
    </submittedName>
</protein>
<dbReference type="GO" id="GO:0042128">
    <property type="term" value="P:nitrate assimilation"/>
    <property type="evidence" value="ECO:0007669"/>
    <property type="project" value="UniProtKB-KW"/>
</dbReference>
<dbReference type="InterPro" id="IPR036411">
    <property type="entry name" value="TorD-like_sf"/>
</dbReference>
<dbReference type="EMBL" id="VLLK01000002">
    <property type="protein sequence ID" value="TWJ06814.1"/>
    <property type="molecule type" value="Genomic_DNA"/>
</dbReference>
<evidence type="ECO:0000313" key="2">
    <source>
        <dbReference type="EMBL" id="TWJ06814.1"/>
    </source>
</evidence>
<dbReference type="SUPFAM" id="SSF89155">
    <property type="entry name" value="TorD-like"/>
    <property type="match status" value="1"/>
</dbReference>
<comment type="caution">
    <text evidence="2">The sequence shown here is derived from an EMBL/GenBank/DDBJ whole genome shotgun (WGS) entry which is preliminary data.</text>
</comment>
<dbReference type="OrthoDB" id="8478585at2"/>
<evidence type="ECO:0000256" key="1">
    <source>
        <dbReference type="ARBA" id="ARBA00023063"/>
    </source>
</evidence>
<keyword evidence="1" id="KW-0534">Nitrate assimilation</keyword>
<dbReference type="Pfam" id="PF02613">
    <property type="entry name" value="Nitrate_red_del"/>
    <property type="match status" value="1"/>
</dbReference>
<dbReference type="PANTHER" id="PTHR43680">
    <property type="entry name" value="NITRATE REDUCTASE MOLYBDENUM COFACTOR ASSEMBLY CHAPERONE"/>
    <property type="match status" value="1"/>
</dbReference>
<dbReference type="GO" id="GO:0016530">
    <property type="term" value="F:metallochaperone activity"/>
    <property type="evidence" value="ECO:0007669"/>
    <property type="project" value="TreeGrafter"/>
</dbReference>
<evidence type="ECO:0000313" key="3">
    <source>
        <dbReference type="Proteomes" id="UP000320547"/>
    </source>
</evidence>
<dbReference type="Proteomes" id="UP000320547">
    <property type="component" value="Unassembled WGS sequence"/>
</dbReference>
<dbReference type="Gene3D" id="1.10.3480.10">
    <property type="entry name" value="TorD-like"/>
    <property type="match status" value="1"/>
</dbReference>
<reference evidence="2 3" key="1">
    <citation type="submission" date="2019-07" db="EMBL/GenBank/DDBJ databases">
        <title>Genomic Encyclopedia of Archaeal and Bacterial Type Strains, Phase II (KMG-II): from individual species to whole genera.</title>
        <authorList>
            <person name="Goeker M."/>
        </authorList>
    </citation>
    <scope>NUCLEOTIDE SEQUENCE [LARGE SCALE GENOMIC DNA]</scope>
    <source>
        <strain evidence="2 3">ATCC BAA-2084</strain>
    </source>
</reference>
<dbReference type="InterPro" id="IPR003765">
    <property type="entry name" value="NO3_reductase_chaperone_NarJ"/>
</dbReference>
<keyword evidence="3" id="KW-1185">Reference proteome</keyword>
<gene>
    <name evidence="2" type="ORF">JN10_2351</name>
</gene>
<name>A0A562UMG4_9SPHN</name>